<evidence type="ECO:0000256" key="9">
    <source>
        <dbReference type="ARBA" id="ARBA00023264"/>
    </source>
</evidence>
<keyword evidence="3 10" id="KW-0808">Transferase</keyword>
<evidence type="ECO:0000256" key="7">
    <source>
        <dbReference type="ARBA" id="ARBA00023136"/>
    </source>
</evidence>
<evidence type="ECO:0000256" key="3">
    <source>
        <dbReference type="ARBA" id="ARBA00022679"/>
    </source>
</evidence>
<feature type="transmembrane region" description="Helical" evidence="10">
    <location>
        <begin position="175"/>
        <end position="192"/>
    </location>
</feature>
<dbReference type="AlphaFoldDB" id="A0A840WL95"/>
<keyword evidence="5 10" id="KW-1133">Transmembrane helix</keyword>
<reference evidence="11 12" key="1">
    <citation type="submission" date="2020-08" db="EMBL/GenBank/DDBJ databases">
        <title>Genomic Encyclopedia of Type Strains, Phase IV (KMG-IV): sequencing the most valuable type-strain genomes for metagenomic binning, comparative biology and taxonomic classification.</title>
        <authorList>
            <person name="Goeker M."/>
        </authorList>
    </citation>
    <scope>NUCLEOTIDE SEQUENCE [LARGE SCALE GENOMIC DNA]</scope>
    <source>
        <strain evidence="11 12">DSM 103377</strain>
    </source>
</reference>
<accession>A0A840WL95</accession>
<dbReference type="Pfam" id="PF02660">
    <property type="entry name" value="G3P_acyltransf"/>
    <property type="match status" value="1"/>
</dbReference>
<evidence type="ECO:0000256" key="10">
    <source>
        <dbReference type="HAMAP-Rule" id="MF_01043"/>
    </source>
</evidence>
<dbReference type="GO" id="GO:0005886">
    <property type="term" value="C:plasma membrane"/>
    <property type="evidence" value="ECO:0007669"/>
    <property type="project" value="UniProtKB-SubCell"/>
</dbReference>
<keyword evidence="7 10" id="KW-0472">Membrane</keyword>
<dbReference type="EMBL" id="JACIJS010000001">
    <property type="protein sequence ID" value="MBB5514422.1"/>
    <property type="molecule type" value="Genomic_DNA"/>
</dbReference>
<dbReference type="SMART" id="SM01207">
    <property type="entry name" value="G3P_acyltransf"/>
    <property type="match status" value="1"/>
</dbReference>
<keyword evidence="11" id="KW-0012">Acyltransferase</keyword>
<keyword evidence="6 10" id="KW-0443">Lipid metabolism</keyword>
<keyword evidence="12" id="KW-1185">Reference proteome</keyword>
<proteinExistence type="inferred from homology"/>
<evidence type="ECO:0000313" key="11">
    <source>
        <dbReference type="EMBL" id="MBB5514422.1"/>
    </source>
</evidence>
<dbReference type="Proteomes" id="UP000553766">
    <property type="component" value="Unassembled WGS sequence"/>
</dbReference>
<evidence type="ECO:0000256" key="5">
    <source>
        <dbReference type="ARBA" id="ARBA00022989"/>
    </source>
</evidence>
<comment type="function">
    <text evidence="10">Catalyzes the transfer of an acyl group from acyl-phosphate (acyl-PO(4)) to glycerol-3-phosphate (G3P) to form lysophosphatidic acid (LPA). This enzyme utilizes acyl-phosphate as fatty acyl donor, but not acyl-CoA or acyl-ACP.</text>
</comment>
<gene>
    <name evidence="10" type="primary">plsY</name>
    <name evidence="11" type="ORF">FHS89_000420</name>
</gene>
<keyword evidence="4 10" id="KW-0812">Transmembrane</keyword>
<dbReference type="GO" id="GO:0008654">
    <property type="term" value="P:phospholipid biosynthetic process"/>
    <property type="evidence" value="ECO:0007669"/>
    <property type="project" value="UniProtKB-UniRule"/>
</dbReference>
<evidence type="ECO:0000256" key="1">
    <source>
        <dbReference type="ARBA" id="ARBA00022475"/>
    </source>
</evidence>
<name>A0A840WL95_9RHOB</name>
<keyword evidence="9 10" id="KW-1208">Phospholipid metabolism</keyword>
<dbReference type="InterPro" id="IPR003811">
    <property type="entry name" value="G3P_acylTferase_PlsY"/>
</dbReference>
<evidence type="ECO:0000256" key="8">
    <source>
        <dbReference type="ARBA" id="ARBA00023209"/>
    </source>
</evidence>
<comment type="caution">
    <text evidence="11">The sequence shown here is derived from an EMBL/GenBank/DDBJ whole genome shotgun (WGS) entry which is preliminary data.</text>
</comment>
<keyword evidence="2 10" id="KW-0444">Lipid biosynthesis</keyword>
<dbReference type="UniPathway" id="UPA00085"/>
<dbReference type="HAMAP" id="MF_01043">
    <property type="entry name" value="PlsY"/>
    <property type="match status" value="1"/>
</dbReference>
<feature type="transmembrane region" description="Helical" evidence="10">
    <location>
        <begin position="120"/>
        <end position="144"/>
    </location>
</feature>
<protein>
    <recommendedName>
        <fullName evidence="10">Glycerol-3-phosphate acyltransferase</fullName>
    </recommendedName>
    <alternativeName>
        <fullName evidence="10">Acyl-PO4 G3P acyltransferase</fullName>
    </alternativeName>
    <alternativeName>
        <fullName evidence="10">Acyl-phosphate--glycerol-3-phosphate acyltransferase</fullName>
    </alternativeName>
    <alternativeName>
        <fullName evidence="10">G3P acyltransferase</fullName>
        <shortName evidence="10">GPAT</shortName>
        <ecNumber evidence="10">2.3.1.275</ecNumber>
    </alternativeName>
    <alternativeName>
        <fullName evidence="10">Lysophosphatidic acid synthase</fullName>
        <shortName evidence="10">LPA synthase</shortName>
    </alternativeName>
</protein>
<organism evidence="11 12">
    <name type="scientific">Rubricella aquisinus</name>
    <dbReference type="NCBI Taxonomy" id="2028108"/>
    <lineage>
        <taxon>Bacteria</taxon>
        <taxon>Pseudomonadati</taxon>
        <taxon>Pseudomonadota</taxon>
        <taxon>Alphaproteobacteria</taxon>
        <taxon>Rhodobacterales</taxon>
        <taxon>Paracoccaceae</taxon>
        <taxon>Rubricella</taxon>
    </lineage>
</organism>
<dbReference type="GO" id="GO:0043772">
    <property type="term" value="F:acyl-phosphate glycerol-3-phosphate acyltransferase activity"/>
    <property type="evidence" value="ECO:0007669"/>
    <property type="project" value="UniProtKB-UniRule"/>
</dbReference>
<comment type="similarity">
    <text evidence="10">Belongs to the PlsY family.</text>
</comment>
<dbReference type="PANTHER" id="PTHR30309">
    <property type="entry name" value="INNER MEMBRANE PROTEIN YGIH"/>
    <property type="match status" value="1"/>
</dbReference>
<sequence>MSAWLPDILGWEQAWPWLLGMLVSGYLIGSIPFGVLITRAFGMGDVRKIGSGNIGATNVLRTGNKAAAALTLLLDGGKGAVAVLIATSLYGGLAGQLAGLGAFLGHLFPVWLGFKGGKGVATFLGLMLAFSWPVGLAACGTWLATAVVMRISSLSALMAAALTPVWLWVFGQEPLIWLSILLGALVWIRHGANIRRILAGTEPKIGKGK</sequence>
<comment type="subunit">
    <text evidence="10">Probably interacts with PlsX.</text>
</comment>
<keyword evidence="8 10" id="KW-0594">Phospholipid biosynthesis</keyword>
<comment type="pathway">
    <text evidence="10">Lipid metabolism; phospholipid metabolism.</text>
</comment>
<evidence type="ECO:0000256" key="2">
    <source>
        <dbReference type="ARBA" id="ARBA00022516"/>
    </source>
</evidence>
<evidence type="ECO:0000256" key="4">
    <source>
        <dbReference type="ARBA" id="ARBA00022692"/>
    </source>
</evidence>
<evidence type="ECO:0000256" key="6">
    <source>
        <dbReference type="ARBA" id="ARBA00023098"/>
    </source>
</evidence>
<dbReference type="EC" id="2.3.1.275" evidence="10"/>
<keyword evidence="1 10" id="KW-1003">Cell membrane</keyword>
<dbReference type="PANTHER" id="PTHR30309:SF0">
    <property type="entry name" value="GLYCEROL-3-PHOSPHATE ACYLTRANSFERASE-RELATED"/>
    <property type="match status" value="1"/>
</dbReference>
<comment type="catalytic activity">
    <reaction evidence="10">
        <text>an acyl phosphate + sn-glycerol 3-phosphate = a 1-acyl-sn-glycero-3-phosphate + phosphate</text>
        <dbReference type="Rhea" id="RHEA:34075"/>
        <dbReference type="ChEBI" id="CHEBI:43474"/>
        <dbReference type="ChEBI" id="CHEBI:57597"/>
        <dbReference type="ChEBI" id="CHEBI:57970"/>
        <dbReference type="ChEBI" id="CHEBI:59918"/>
        <dbReference type="EC" id="2.3.1.275"/>
    </reaction>
</comment>
<evidence type="ECO:0000313" key="12">
    <source>
        <dbReference type="Proteomes" id="UP000553766"/>
    </source>
</evidence>
<dbReference type="NCBIfam" id="TIGR00023">
    <property type="entry name" value="glycerol-3-phosphate 1-O-acyltransferase PlsY"/>
    <property type="match status" value="1"/>
</dbReference>
<comment type="subcellular location">
    <subcellularLocation>
        <location evidence="10">Cell membrane</location>
        <topology evidence="10">Multi-pass membrane protein</topology>
    </subcellularLocation>
</comment>
<feature type="transmembrane region" description="Helical" evidence="10">
    <location>
        <begin position="14"/>
        <end position="38"/>
    </location>
</feature>
<feature type="transmembrane region" description="Helical" evidence="10">
    <location>
        <begin position="81"/>
        <end position="108"/>
    </location>
</feature>